<protein>
    <submittedName>
        <fullName evidence="4">Uncharacterized protein LOC106159725</fullName>
    </submittedName>
</protein>
<feature type="region of interest" description="Disordered" evidence="2">
    <location>
        <begin position="354"/>
        <end position="373"/>
    </location>
</feature>
<dbReference type="PANTHER" id="PTHR14559">
    <property type="entry name" value="CASPASE RECRUITMENT DOMAIN FAMILY"/>
    <property type="match status" value="1"/>
</dbReference>
<reference evidence="4" key="1">
    <citation type="submission" date="2025-08" db="UniProtKB">
        <authorList>
            <consortium name="RefSeq"/>
        </authorList>
    </citation>
    <scope>IDENTIFICATION</scope>
    <source>
        <tissue evidence="4">Gonads</tissue>
    </source>
</reference>
<dbReference type="InParanoid" id="A0A1S3I2J3"/>
<evidence type="ECO:0000313" key="4">
    <source>
        <dbReference type="RefSeq" id="XP_013391564.1"/>
    </source>
</evidence>
<accession>A0A1S3I2J3</accession>
<name>A0A1S3I2J3_LINAN</name>
<keyword evidence="1" id="KW-0175">Coiled coil</keyword>
<feature type="region of interest" description="Disordered" evidence="2">
    <location>
        <begin position="510"/>
        <end position="550"/>
    </location>
</feature>
<gene>
    <name evidence="4" type="primary">LOC106159725</name>
</gene>
<dbReference type="GeneID" id="106159725"/>
<evidence type="ECO:0000256" key="1">
    <source>
        <dbReference type="SAM" id="Coils"/>
    </source>
</evidence>
<dbReference type="InterPro" id="IPR027417">
    <property type="entry name" value="P-loop_NTPase"/>
</dbReference>
<feature type="coiled-coil region" evidence="1">
    <location>
        <begin position="114"/>
        <end position="336"/>
    </location>
</feature>
<keyword evidence="3" id="KW-1185">Reference proteome</keyword>
<dbReference type="RefSeq" id="XP_013391564.1">
    <property type="nucleotide sequence ID" value="XM_013536110.1"/>
</dbReference>
<dbReference type="Proteomes" id="UP000085678">
    <property type="component" value="Unplaced"/>
</dbReference>
<evidence type="ECO:0000256" key="2">
    <source>
        <dbReference type="SAM" id="MobiDB-lite"/>
    </source>
</evidence>
<sequence length="1006" mass="115407">MVTSRNTFFIEEISGVLMRAMQENKENKNNKAEMDKMKRLVDKLQQASDRLEQENSQLQTKLADYNKLKLDVQHLLHEKNNLLQINAETSRMCLTYSQESKRMEDRCRQAMIERDKAVRQCRQYELRIEQCEGQYKQANRLTQVLQDQLDKESKERLDEIKIENDGLRRQLDQMKRQVMHSVAPSVSENYSPMEMELEILREQVRDLEQANETYGQELMTARQAQHDAAKDKLKLCEENDKYLIKVNQLLKEVDQTKQQREEYWGQLQQIRAERDEIARQRDLAQSQCKDRTNDRDRVLQEKYDIEKEKEDLCSQLHRLEAQCSSLKAMMKEARRSGSFSGSDLSVRTSFESSRSDDFADNLSGSSYGTTHSHRNRTLNLKHHKIINTKPGKKAMVTSPPAPEVATFKSDPFKDFPLAPTSCDRTQRFCRNLQRTDSTTVQPSNSIKDKHHWVEPCTLSVIQRSDLETAGATYTSDSTEITSGSTYTEDQCSVVENVFKKEKLFSRLEIEDTGKPVEHDDRTARKAGGDSEGAPLSGQEENQKTPFYKSAGFGTAGLPQLNSIPSFPSSTETMSAEQLQTECEINGGNYTGIFITHVTKQTLQDLKDKQLLAVSWTDSSGCSQHCEMGEQTLTQSKQTLQQLQGEVQITVQGNAAGFQVLQELLSRGKNGDAFFIRTNLCFPSLSCHLGDVLHVNNTWLGEGRDWRATVIQPHTGCHVKTLVIPDIKRAVEESEKMQCSPSLHNYPDMRRSKRDQDSQIRQLPPRCFMAPFNAGIRVAKRLTGYPRENKFTCDFHTWNPYSEVQPVKYLKPRPVMLIGPPVLMDHLIKKILSGRQQFIHCKPDLKIDKSVEQGHAKVASHLLNHELVWYSKDNSGYSCITVKAIKTAMENNLHSVHSFPSVCIKRMVGANIHPIIIVFKPLDSLPESWQKLYGNEQSTMKDDLTNHAAEWELIVKEFYYDEYVYVDLEQEKVTTLSDLADMVKVKVTEAQEHLYWIVKEEQTALGY</sequence>
<evidence type="ECO:0000313" key="3">
    <source>
        <dbReference type="Proteomes" id="UP000085678"/>
    </source>
</evidence>
<dbReference type="Gene3D" id="3.40.50.300">
    <property type="entry name" value="P-loop containing nucleotide triphosphate hydrolases"/>
    <property type="match status" value="1"/>
</dbReference>
<dbReference type="Gene3D" id="2.30.30.40">
    <property type="entry name" value="SH3 Domains"/>
    <property type="match status" value="1"/>
</dbReference>
<organism evidence="3 4">
    <name type="scientific">Lingula anatina</name>
    <name type="common">Brachiopod</name>
    <name type="synonym">Lingula unguis</name>
    <dbReference type="NCBI Taxonomy" id="7574"/>
    <lineage>
        <taxon>Eukaryota</taxon>
        <taxon>Metazoa</taxon>
        <taxon>Spiralia</taxon>
        <taxon>Lophotrochozoa</taxon>
        <taxon>Brachiopoda</taxon>
        <taxon>Linguliformea</taxon>
        <taxon>Lingulata</taxon>
        <taxon>Lingulida</taxon>
        <taxon>Linguloidea</taxon>
        <taxon>Lingulidae</taxon>
        <taxon>Lingula</taxon>
    </lineage>
</organism>
<dbReference type="STRING" id="7574.A0A1S3I2J3"/>
<feature type="coiled-coil region" evidence="1">
    <location>
        <begin position="17"/>
        <end position="71"/>
    </location>
</feature>
<dbReference type="KEGG" id="lak:106159725"/>
<feature type="compositionally biased region" description="Basic and acidic residues" evidence="2">
    <location>
        <begin position="510"/>
        <end position="528"/>
    </location>
</feature>
<dbReference type="AlphaFoldDB" id="A0A1S3I2J3"/>
<dbReference type="PANTHER" id="PTHR14559:SF11">
    <property type="entry name" value="SECRETED PROTEIN"/>
    <property type="match status" value="1"/>
</dbReference>
<proteinExistence type="predicted"/>